<dbReference type="PANTHER" id="PTHR48462:SF1">
    <property type="entry name" value="PROTEIN, PUTATIVE-RELATED"/>
    <property type="match status" value="1"/>
</dbReference>
<dbReference type="InterPro" id="IPR043502">
    <property type="entry name" value="DNA/RNA_pol_sf"/>
</dbReference>
<reference evidence="2" key="1">
    <citation type="submission" date="2017-05" db="UniProtKB">
        <authorList>
            <consortium name="EnsemblMetazoa"/>
        </authorList>
    </citation>
    <scope>IDENTIFICATION</scope>
</reference>
<organism evidence="2">
    <name type="scientific">Amphimedon queenslandica</name>
    <name type="common">Sponge</name>
    <dbReference type="NCBI Taxonomy" id="400682"/>
    <lineage>
        <taxon>Eukaryota</taxon>
        <taxon>Metazoa</taxon>
        <taxon>Porifera</taxon>
        <taxon>Demospongiae</taxon>
        <taxon>Heteroscleromorpha</taxon>
        <taxon>Haplosclerida</taxon>
        <taxon>Niphatidae</taxon>
        <taxon>Amphimedon</taxon>
    </lineage>
</organism>
<dbReference type="InParanoid" id="A0A1X7VD34"/>
<dbReference type="InterPro" id="IPR000477">
    <property type="entry name" value="RT_dom"/>
</dbReference>
<feature type="domain" description="Reverse transcriptase" evidence="1">
    <location>
        <begin position="1"/>
        <end position="147"/>
    </location>
</feature>
<evidence type="ECO:0000259" key="1">
    <source>
        <dbReference type="PROSITE" id="PS50878"/>
    </source>
</evidence>
<dbReference type="PROSITE" id="PS50878">
    <property type="entry name" value="RT_POL"/>
    <property type="match status" value="1"/>
</dbReference>
<dbReference type="Pfam" id="PF00078">
    <property type="entry name" value="RVT_1"/>
    <property type="match status" value="1"/>
</dbReference>
<sequence>FGFGVRGGIEAAVHSAHLFLTKFSSDDAFIKLDFKNAFNSNRRDKILAAVFYICPSIYPLVFSSYLSPSSLFWDNEIINSAEGVQQGDPFGPLLFCFTLNSFMQCLNSDFCVGYFDDISLCGSMSSLLSDLSEKLKMWVILKSGKLL</sequence>
<dbReference type="AlphaFoldDB" id="A0A1X7VD34"/>
<evidence type="ECO:0000313" key="2">
    <source>
        <dbReference type="EnsemblMetazoa" id="Aqu2.1.38205_001"/>
    </source>
</evidence>
<dbReference type="EnsemblMetazoa" id="Aqu2.1.38205_001">
    <property type="protein sequence ID" value="Aqu2.1.38205_001"/>
    <property type="gene ID" value="Aqu2.1.38205"/>
</dbReference>
<dbReference type="SUPFAM" id="SSF56672">
    <property type="entry name" value="DNA/RNA polymerases"/>
    <property type="match status" value="1"/>
</dbReference>
<dbReference type="PANTHER" id="PTHR48462">
    <property type="entry name" value="PROTEIN, PUTATIVE-RELATED"/>
    <property type="match status" value="1"/>
</dbReference>
<name>A0A1X7VD34_AMPQE</name>
<accession>A0A1X7VD34</accession>
<proteinExistence type="predicted"/>
<protein>
    <recommendedName>
        <fullName evidence="1">Reverse transcriptase domain-containing protein</fullName>
    </recommendedName>
</protein>